<feature type="domain" description="Core-binding (CB)" evidence="7">
    <location>
        <begin position="60"/>
        <end position="141"/>
    </location>
</feature>
<dbReference type="InterPro" id="IPR050090">
    <property type="entry name" value="Tyrosine_recombinase_XerCD"/>
</dbReference>
<reference evidence="8 9" key="1">
    <citation type="submission" date="2019-02" db="EMBL/GenBank/DDBJ databases">
        <title>Deep-cultivation of Planctomycetes and their phenomic and genomic characterization uncovers novel biology.</title>
        <authorList>
            <person name="Wiegand S."/>
            <person name="Jogler M."/>
            <person name="Boedeker C."/>
            <person name="Pinto D."/>
            <person name="Vollmers J."/>
            <person name="Rivas-Marin E."/>
            <person name="Kohn T."/>
            <person name="Peeters S.H."/>
            <person name="Heuer A."/>
            <person name="Rast P."/>
            <person name="Oberbeckmann S."/>
            <person name="Bunk B."/>
            <person name="Jeske O."/>
            <person name="Meyerdierks A."/>
            <person name="Storesund J.E."/>
            <person name="Kallscheuer N."/>
            <person name="Luecker S."/>
            <person name="Lage O.M."/>
            <person name="Pohl T."/>
            <person name="Merkel B.J."/>
            <person name="Hornburger P."/>
            <person name="Mueller R.-W."/>
            <person name="Bruemmer F."/>
            <person name="Labrenz M."/>
            <person name="Spormann A.M."/>
            <person name="Op den Camp H."/>
            <person name="Overmann J."/>
            <person name="Amann R."/>
            <person name="Jetten M.S.M."/>
            <person name="Mascher T."/>
            <person name="Medema M.H."/>
            <person name="Devos D.P."/>
            <person name="Kaster A.-K."/>
            <person name="Ovreas L."/>
            <person name="Rohde M."/>
            <person name="Galperin M.Y."/>
            <person name="Jogler C."/>
        </authorList>
    </citation>
    <scope>NUCLEOTIDE SEQUENCE [LARGE SCALE GENOMIC DNA]</scope>
    <source>
        <strain evidence="8 9">ETA_A8</strain>
    </source>
</reference>
<dbReference type="InterPro" id="IPR013762">
    <property type="entry name" value="Integrase-like_cat_sf"/>
</dbReference>
<dbReference type="Gene3D" id="1.10.443.10">
    <property type="entry name" value="Intergrase catalytic core"/>
    <property type="match status" value="1"/>
</dbReference>
<dbReference type="Pfam" id="PF00589">
    <property type="entry name" value="Phage_integrase"/>
    <property type="match status" value="1"/>
</dbReference>
<dbReference type="InterPro" id="IPR011010">
    <property type="entry name" value="DNA_brk_join_enz"/>
</dbReference>
<dbReference type="PANTHER" id="PTHR30349">
    <property type="entry name" value="PHAGE INTEGRASE-RELATED"/>
    <property type="match status" value="1"/>
</dbReference>
<accession>A0A517Y645</accession>
<evidence type="ECO:0000313" key="8">
    <source>
        <dbReference type="EMBL" id="QDU25602.1"/>
    </source>
</evidence>
<dbReference type="InterPro" id="IPR010998">
    <property type="entry name" value="Integrase_recombinase_N"/>
</dbReference>
<dbReference type="PANTHER" id="PTHR30349:SF64">
    <property type="entry name" value="PROPHAGE INTEGRASE INTD-RELATED"/>
    <property type="match status" value="1"/>
</dbReference>
<evidence type="ECO:0000256" key="4">
    <source>
        <dbReference type="ARBA" id="ARBA00023172"/>
    </source>
</evidence>
<evidence type="ECO:0000256" key="1">
    <source>
        <dbReference type="ARBA" id="ARBA00008857"/>
    </source>
</evidence>
<dbReference type="GO" id="GO:0015074">
    <property type="term" value="P:DNA integration"/>
    <property type="evidence" value="ECO:0007669"/>
    <property type="project" value="UniProtKB-KW"/>
</dbReference>
<evidence type="ECO:0000259" key="6">
    <source>
        <dbReference type="PROSITE" id="PS51898"/>
    </source>
</evidence>
<keyword evidence="3 5" id="KW-0238">DNA-binding</keyword>
<name>A0A517Y645_9BACT</name>
<organism evidence="8 9">
    <name type="scientific">Anatilimnocola aggregata</name>
    <dbReference type="NCBI Taxonomy" id="2528021"/>
    <lineage>
        <taxon>Bacteria</taxon>
        <taxon>Pseudomonadati</taxon>
        <taxon>Planctomycetota</taxon>
        <taxon>Planctomycetia</taxon>
        <taxon>Pirellulales</taxon>
        <taxon>Pirellulaceae</taxon>
        <taxon>Anatilimnocola</taxon>
    </lineage>
</organism>
<dbReference type="Gene3D" id="1.10.150.130">
    <property type="match status" value="1"/>
</dbReference>
<dbReference type="AlphaFoldDB" id="A0A517Y645"/>
<dbReference type="Pfam" id="PF13102">
    <property type="entry name" value="Phage_int_SAM_5"/>
    <property type="match status" value="1"/>
</dbReference>
<dbReference type="GO" id="GO:0003677">
    <property type="term" value="F:DNA binding"/>
    <property type="evidence" value="ECO:0007669"/>
    <property type="project" value="UniProtKB-UniRule"/>
</dbReference>
<evidence type="ECO:0000256" key="2">
    <source>
        <dbReference type="ARBA" id="ARBA00022908"/>
    </source>
</evidence>
<keyword evidence="2" id="KW-0229">DNA integration</keyword>
<dbReference type="InterPro" id="IPR025269">
    <property type="entry name" value="SAM-like_dom"/>
</dbReference>
<dbReference type="Proteomes" id="UP000315017">
    <property type="component" value="Chromosome"/>
</dbReference>
<dbReference type="RefSeq" id="WP_145084811.1">
    <property type="nucleotide sequence ID" value="NZ_CP036274.1"/>
</dbReference>
<proteinExistence type="inferred from homology"/>
<dbReference type="EMBL" id="CP036274">
    <property type="protein sequence ID" value="QDU25602.1"/>
    <property type="molecule type" value="Genomic_DNA"/>
</dbReference>
<dbReference type="InterPro" id="IPR044068">
    <property type="entry name" value="CB"/>
</dbReference>
<evidence type="ECO:0000259" key="7">
    <source>
        <dbReference type="PROSITE" id="PS51900"/>
    </source>
</evidence>
<dbReference type="SUPFAM" id="SSF56349">
    <property type="entry name" value="DNA breaking-rejoining enzymes"/>
    <property type="match status" value="1"/>
</dbReference>
<dbReference type="GO" id="GO:0006310">
    <property type="term" value="P:DNA recombination"/>
    <property type="evidence" value="ECO:0007669"/>
    <property type="project" value="UniProtKB-KW"/>
</dbReference>
<dbReference type="InterPro" id="IPR002104">
    <property type="entry name" value="Integrase_catalytic"/>
</dbReference>
<dbReference type="PROSITE" id="PS51900">
    <property type="entry name" value="CB"/>
    <property type="match status" value="1"/>
</dbReference>
<evidence type="ECO:0000256" key="5">
    <source>
        <dbReference type="PROSITE-ProRule" id="PRU01248"/>
    </source>
</evidence>
<gene>
    <name evidence="8" type="primary">xerC_1</name>
    <name evidence="8" type="ORF">ETAA8_06720</name>
</gene>
<keyword evidence="9" id="KW-1185">Reference proteome</keyword>
<evidence type="ECO:0000256" key="3">
    <source>
        <dbReference type="ARBA" id="ARBA00023125"/>
    </source>
</evidence>
<keyword evidence="4" id="KW-0233">DNA recombination</keyword>
<dbReference type="PROSITE" id="PS51898">
    <property type="entry name" value="TYR_RECOMBINASE"/>
    <property type="match status" value="1"/>
</dbReference>
<evidence type="ECO:0000313" key="9">
    <source>
        <dbReference type="Proteomes" id="UP000315017"/>
    </source>
</evidence>
<dbReference type="KEGG" id="aagg:ETAA8_06720"/>
<protein>
    <submittedName>
        <fullName evidence="8">Tyrosine recombinase XerC</fullName>
    </submittedName>
</protein>
<comment type="similarity">
    <text evidence="1">Belongs to the 'phage' integrase family.</text>
</comment>
<dbReference type="OrthoDB" id="266605at2"/>
<feature type="domain" description="Tyr recombinase" evidence="6">
    <location>
        <begin position="164"/>
        <end position="359"/>
    </location>
</feature>
<sequence length="371" mass="42906">MATGYRIVEFKKRPYAVRWFDPTTGTERQQSLGTKDRHEAERLAGEFVSRLVQGRPAEDLTWSNFRLRFEEERMPVMSEGTRETYGVTFKFFERAVGAIRLQLINAAVLSQFQAWLRKRDLKEITILKHMRQLRAALQWAYDLELIVRMPSVPKGVRGSVPKTMKGRPLSPIEFEQFLEAIQHVVGVEQGAAWSFFSRGLWWQGLRVGEALNLSWDRHDRHRIDLTTQAHPVIWIRGQLEKGKRDRMHPVAPEFAELLRQVPEEERCGQVFRLPGVARSTVSHVGAAIGRRAGLLVRKDALTGKEKYASFHDLRRSCALRWAAHLSPQDLMEFMRHSSMQVTMDYYVGQRAMEVASRMNSYTNQESQLPSN</sequence>